<protein>
    <recommendedName>
        <fullName evidence="3">CdiI immunity protein domain-containing protein</fullName>
    </recommendedName>
</protein>
<gene>
    <name evidence="1" type="ORF">P0Y65_11250</name>
</gene>
<evidence type="ECO:0000313" key="1">
    <source>
        <dbReference type="EMBL" id="WEK02785.1"/>
    </source>
</evidence>
<evidence type="ECO:0008006" key="3">
    <source>
        <dbReference type="Google" id="ProtNLM"/>
    </source>
</evidence>
<sequence length="97" mass="10969">MANDAPDAPASFWAIAMRFHQDVLDFVEAKDTALADYLVMGLSEEERRELAGFLDKVLILPNSGDRLLDLWRRSKADFGFTSAAHIDSLFGLIRRRL</sequence>
<dbReference type="AlphaFoldDB" id="A0AAJ5VRG3"/>
<name>A0AAJ5VRG3_9HYPH</name>
<reference evidence="1" key="1">
    <citation type="submission" date="2023-03" db="EMBL/GenBank/DDBJ databases">
        <title>Andean soil-derived lignocellulolytic bacterial consortium as a source of novel taxa and putative plastic-active enzymes.</title>
        <authorList>
            <person name="Diaz-Garcia L."/>
            <person name="Chuvochina M."/>
            <person name="Feuerriegel G."/>
            <person name="Bunk B."/>
            <person name="Sproer C."/>
            <person name="Streit W.R."/>
            <person name="Rodriguez L.M."/>
            <person name="Overmann J."/>
            <person name="Jimenez D.J."/>
        </authorList>
    </citation>
    <scope>NUCLEOTIDE SEQUENCE</scope>
    <source>
        <strain evidence="1">MAG 4196</strain>
    </source>
</reference>
<accession>A0AAJ5VRG3</accession>
<proteinExistence type="predicted"/>
<evidence type="ECO:0000313" key="2">
    <source>
        <dbReference type="Proteomes" id="UP001217476"/>
    </source>
</evidence>
<dbReference type="EMBL" id="CP119312">
    <property type="protein sequence ID" value="WEK02785.1"/>
    <property type="molecule type" value="Genomic_DNA"/>
</dbReference>
<dbReference type="Proteomes" id="UP001217476">
    <property type="component" value="Chromosome"/>
</dbReference>
<organism evidence="1 2">
    <name type="scientific">Candidatus Devosia phytovorans</name>
    <dbReference type="NCBI Taxonomy" id="3121372"/>
    <lineage>
        <taxon>Bacteria</taxon>
        <taxon>Pseudomonadati</taxon>
        <taxon>Pseudomonadota</taxon>
        <taxon>Alphaproteobacteria</taxon>
        <taxon>Hyphomicrobiales</taxon>
        <taxon>Devosiaceae</taxon>
        <taxon>Devosia</taxon>
    </lineage>
</organism>